<dbReference type="AlphaFoldDB" id="A0A7X0EVU5"/>
<name>A0A7X0EVU5_9ACTN</name>
<gene>
    <name evidence="9" type="ORF">FHU36_000118</name>
</gene>
<sequence length="275" mass="28218">MRLLAAAVLLVQAVIASPARTADTIEAHYRAAGPWAVATADVPGYRLSYPADLGAGGFKHPIITWGNGTNAVPTQYSGVLNQLASWGFAVVASTDTTTGTGSEMIAAAQYLIGRNTDTSSVFYGKLDVTKVGAVGHSQGAGGSVNTATKSAGLIDTVVPIALPAPIWVSSGDAFSVSRLTCPVLFLSGAKDVLISPNSAIQAYYGEVPGAAAKALLKGAGHNTIQGTGGGFLGYLTAWLMYQLQDDAYARGAFAGATPEINTNAGWQNQVEKNLP</sequence>
<evidence type="ECO:0000256" key="2">
    <source>
        <dbReference type="ARBA" id="ARBA00022764"/>
    </source>
</evidence>
<keyword evidence="10" id="KW-1185">Reference proteome</keyword>
<dbReference type="PANTHER" id="PTHR33428">
    <property type="entry name" value="CHLOROPHYLLASE-2, CHLOROPLASTIC"/>
    <property type="match status" value="1"/>
</dbReference>
<protein>
    <recommendedName>
        <fullName evidence="5">poly(ethylene terephthalate) hydrolase</fullName>
        <ecNumber evidence="5">3.1.1.101</ecNumber>
    </recommendedName>
    <alternativeName>
        <fullName evidence="6">Poly(ethylene terephthalate) hydrolase</fullName>
    </alternativeName>
</protein>
<comment type="catalytic activity">
    <reaction evidence="4">
        <text>(ethylene terephthalate)(n) + H2O = (ethylene terephthalate)(n-1) + 4-[(2-hydroxyethoxy)carbonyl]benzoate + H(+)</text>
        <dbReference type="Rhea" id="RHEA:49528"/>
        <dbReference type="Rhea" id="RHEA-COMP:12420"/>
        <dbReference type="Rhea" id="RHEA-COMP:12421"/>
        <dbReference type="ChEBI" id="CHEBI:15377"/>
        <dbReference type="ChEBI" id="CHEBI:15378"/>
        <dbReference type="ChEBI" id="CHEBI:131701"/>
        <dbReference type="ChEBI" id="CHEBI:131704"/>
        <dbReference type="EC" id="3.1.1.101"/>
    </reaction>
    <physiologicalReaction direction="left-to-right" evidence="4">
        <dbReference type="Rhea" id="RHEA:49529"/>
    </physiologicalReaction>
</comment>
<dbReference type="Proteomes" id="UP000583800">
    <property type="component" value="Unassembled WGS sequence"/>
</dbReference>
<dbReference type="PANTHER" id="PTHR33428:SF14">
    <property type="entry name" value="CARBOXYLESTERASE TYPE B DOMAIN-CONTAINING PROTEIN"/>
    <property type="match status" value="1"/>
</dbReference>
<evidence type="ECO:0000256" key="1">
    <source>
        <dbReference type="ARBA" id="ARBA00004418"/>
    </source>
</evidence>
<comment type="catalytic activity">
    <reaction evidence="3">
        <text>a butanoate ester + H2O = an aliphatic alcohol + butanoate + H(+)</text>
        <dbReference type="Rhea" id="RHEA:47348"/>
        <dbReference type="ChEBI" id="CHEBI:2571"/>
        <dbReference type="ChEBI" id="CHEBI:15377"/>
        <dbReference type="ChEBI" id="CHEBI:15378"/>
        <dbReference type="ChEBI" id="CHEBI:17968"/>
        <dbReference type="ChEBI" id="CHEBI:50477"/>
    </reaction>
    <physiologicalReaction direction="left-to-right" evidence="3">
        <dbReference type="Rhea" id="RHEA:47349"/>
    </physiologicalReaction>
</comment>
<keyword evidence="7" id="KW-0732">Signal</keyword>
<evidence type="ECO:0000256" key="6">
    <source>
        <dbReference type="ARBA" id="ARBA00033780"/>
    </source>
</evidence>
<feature type="signal peptide" evidence="7">
    <location>
        <begin position="1"/>
        <end position="21"/>
    </location>
</feature>
<feature type="domain" description="PET hydrolase/cutinase-like" evidence="8">
    <location>
        <begin position="17"/>
        <end position="247"/>
    </location>
</feature>
<organism evidence="9 10">
    <name type="scientific">Nonomuraea muscovyensis</name>
    <dbReference type="NCBI Taxonomy" id="1124761"/>
    <lineage>
        <taxon>Bacteria</taxon>
        <taxon>Bacillati</taxon>
        <taxon>Actinomycetota</taxon>
        <taxon>Actinomycetes</taxon>
        <taxon>Streptosporangiales</taxon>
        <taxon>Streptosporangiaceae</taxon>
        <taxon>Nonomuraea</taxon>
    </lineage>
</organism>
<comment type="subcellular location">
    <subcellularLocation>
        <location evidence="1">Periplasm</location>
    </subcellularLocation>
</comment>
<evidence type="ECO:0000256" key="4">
    <source>
        <dbReference type="ARBA" id="ARBA00033707"/>
    </source>
</evidence>
<evidence type="ECO:0000313" key="9">
    <source>
        <dbReference type="EMBL" id="MBB6343609.1"/>
    </source>
</evidence>
<dbReference type="SUPFAM" id="SSF53474">
    <property type="entry name" value="alpha/beta-Hydrolases"/>
    <property type="match status" value="1"/>
</dbReference>
<dbReference type="InterPro" id="IPR029058">
    <property type="entry name" value="AB_hydrolase_fold"/>
</dbReference>
<comment type="caution">
    <text evidence="9">The sequence shown here is derived from an EMBL/GenBank/DDBJ whole genome shotgun (WGS) entry which is preliminary data.</text>
</comment>
<evidence type="ECO:0000259" key="8">
    <source>
        <dbReference type="Pfam" id="PF12740"/>
    </source>
</evidence>
<accession>A0A7X0EVU5</accession>
<dbReference type="InterPro" id="IPR041127">
    <property type="entry name" value="PET_hydrolase/cutinase-like"/>
</dbReference>
<dbReference type="Gene3D" id="3.40.50.1820">
    <property type="entry name" value="alpha/beta hydrolase"/>
    <property type="match status" value="1"/>
</dbReference>
<evidence type="ECO:0000256" key="3">
    <source>
        <dbReference type="ARBA" id="ARBA00033629"/>
    </source>
</evidence>
<dbReference type="RefSeq" id="WP_185081858.1">
    <property type="nucleotide sequence ID" value="NZ_JACHJB010000001.1"/>
</dbReference>
<dbReference type="EC" id="3.1.1.101" evidence="5"/>
<reference evidence="9 10" key="1">
    <citation type="submission" date="2020-08" db="EMBL/GenBank/DDBJ databases">
        <title>Sequencing the genomes of 1000 actinobacteria strains.</title>
        <authorList>
            <person name="Klenk H.-P."/>
        </authorList>
    </citation>
    <scope>NUCLEOTIDE SEQUENCE [LARGE SCALE GENOMIC DNA]</scope>
    <source>
        <strain evidence="9 10">DSM 45913</strain>
    </source>
</reference>
<evidence type="ECO:0000256" key="5">
    <source>
        <dbReference type="ARBA" id="ARBA00033764"/>
    </source>
</evidence>
<feature type="chain" id="PRO_5031010421" description="poly(ethylene terephthalate) hydrolase" evidence="7">
    <location>
        <begin position="22"/>
        <end position="275"/>
    </location>
</feature>
<keyword evidence="2" id="KW-0574">Periplasm</keyword>
<dbReference type="GO" id="GO:0042597">
    <property type="term" value="C:periplasmic space"/>
    <property type="evidence" value="ECO:0007669"/>
    <property type="project" value="UniProtKB-SubCell"/>
</dbReference>
<evidence type="ECO:0000256" key="7">
    <source>
        <dbReference type="SAM" id="SignalP"/>
    </source>
</evidence>
<proteinExistence type="predicted"/>
<dbReference type="Pfam" id="PF12740">
    <property type="entry name" value="PETase"/>
    <property type="match status" value="1"/>
</dbReference>
<evidence type="ECO:0000313" key="10">
    <source>
        <dbReference type="Proteomes" id="UP000583800"/>
    </source>
</evidence>
<dbReference type="EMBL" id="JACHJB010000001">
    <property type="protein sequence ID" value="MBB6343609.1"/>
    <property type="molecule type" value="Genomic_DNA"/>
</dbReference>